<dbReference type="SUPFAM" id="SSF55073">
    <property type="entry name" value="Nucleotide cyclase"/>
    <property type="match status" value="1"/>
</dbReference>
<dbReference type="PANTHER" id="PTHR45138:SF9">
    <property type="entry name" value="DIGUANYLATE CYCLASE DGCM-RELATED"/>
    <property type="match status" value="1"/>
</dbReference>
<gene>
    <name evidence="5" type="ORF">GM173_07185</name>
</gene>
<sequence>MTWQSKKLYLVVFGSLLLAIGILWLLATQVTNSYRAEAKRHQLETENIGIAVEHELRTKLKEAQFIQEIAAGTLLPILSNGKQNEINTAKISEILNIYLARSPAISAIAITNSGNIISSASRENSTISNAFLPITSLKNSNQLLIDAETGSIYIYQQINNNQENPFILLTKISIHQLIENINILSNNQNSSIILFDKNLNVLYKTSRQINFSDNLDIIKYFLSSKQQSSSFTNNRKNQSSQLNLRKVTNIPLNIALFNENHERFTTWKNNTVVYILVCVLMLGLLLQILYSLIRAKRLNQALFLKESKLSASETRFRQMIEAMPIGLILARAQDKLIIYINKPAAQILDMPQASALSKRVFEIYADRDSFTSQISAISISSTSQSLECILIRNTGESFWANVSMSLVDVAETQTLLIGIADISAQKRLEAELKHQATTDHLSGLYNRAHFINSSNKEIQRIQRLKKNASLMMLDIDHFKRVNDNFGHDAGDLVIQIIALTCQEILRDIDLLGRLGGEEFAALLPETSVEEALKVAERLRATIENRQIKLKNGQIINITSSIGVTEVTHQDEMIDFALKRADLALYSSKNNGRNRVTNFDSSLE</sequence>
<dbReference type="EC" id="2.7.7.65" evidence="1"/>
<feature type="transmembrane region" description="Helical" evidence="3">
    <location>
        <begin position="7"/>
        <end position="27"/>
    </location>
</feature>
<feature type="transmembrane region" description="Helical" evidence="3">
    <location>
        <begin position="272"/>
        <end position="293"/>
    </location>
</feature>
<dbReference type="NCBIfam" id="TIGR00229">
    <property type="entry name" value="sensory_box"/>
    <property type="match status" value="1"/>
</dbReference>
<dbReference type="PROSITE" id="PS50887">
    <property type="entry name" value="GGDEF"/>
    <property type="match status" value="1"/>
</dbReference>
<keyword evidence="3" id="KW-1133">Transmembrane helix</keyword>
<dbReference type="InterPro" id="IPR029787">
    <property type="entry name" value="Nucleotide_cyclase"/>
</dbReference>
<feature type="domain" description="GGDEF" evidence="4">
    <location>
        <begin position="466"/>
        <end position="600"/>
    </location>
</feature>
<evidence type="ECO:0000313" key="6">
    <source>
        <dbReference type="Proteomes" id="UP001195660"/>
    </source>
</evidence>
<dbReference type="Gene3D" id="3.30.450.20">
    <property type="entry name" value="PAS domain"/>
    <property type="match status" value="1"/>
</dbReference>
<keyword evidence="3" id="KW-0812">Transmembrane</keyword>
<evidence type="ECO:0000259" key="4">
    <source>
        <dbReference type="PROSITE" id="PS50887"/>
    </source>
</evidence>
<proteinExistence type="predicted"/>
<comment type="catalytic activity">
    <reaction evidence="2">
        <text>2 GTP = 3',3'-c-di-GMP + 2 diphosphate</text>
        <dbReference type="Rhea" id="RHEA:24898"/>
        <dbReference type="ChEBI" id="CHEBI:33019"/>
        <dbReference type="ChEBI" id="CHEBI:37565"/>
        <dbReference type="ChEBI" id="CHEBI:58805"/>
        <dbReference type="EC" id="2.7.7.65"/>
    </reaction>
</comment>
<dbReference type="Proteomes" id="UP001195660">
    <property type="component" value="Unassembled WGS sequence"/>
</dbReference>
<dbReference type="InterPro" id="IPR050469">
    <property type="entry name" value="Diguanylate_Cyclase"/>
</dbReference>
<dbReference type="InterPro" id="IPR000014">
    <property type="entry name" value="PAS"/>
</dbReference>
<dbReference type="NCBIfam" id="TIGR00254">
    <property type="entry name" value="GGDEF"/>
    <property type="match status" value="1"/>
</dbReference>
<evidence type="ECO:0000313" key="5">
    <source>
        <dbReference type="EMBL" id="MBM5571363.1"/>
    </source>
</evidence>
<dbReference type="InterPro" id="IPR000160">
    <property type="entry name" value="GGDEF_dom"/>
</dbReference>
<evidence type="ECO:0000256" key="2">
    <source>
        <dbReference type="ARBA" id="ARBA00034247"/>
    </source>
</evidence>
<dbReference type="SUPFAM" id="SSF55785">
    <property type="entry name" value="PYP-like sensor domain (PAS domain)"/>
    <property type="match status" value="1"/>
</dbReference>
<keyword evidence="3" id="KW-0472">Membrane</keyword>
<name>A0ABS2CB34_9NEIS</name>
<organism evidence="5 6">
    <name type="scientific">Deefgea chitinilytica</name>
    <dbReference type="NCBI Taxonomy" id="570276"/>
    <lineage>
        <taxon>Bacteria</taxon>
        <taxon>Pseudomonadati</taxon>
        <taxon>Pseudomonadota</taxon>
        <taxon>Betaproteobacteria</taxon>
        <taxon>Neisseriales</taxon>
        <taxon>Chitinibacteraceae</taxon>
        <taxon>Deefgea</taxon>
    </lineage>
</organism>
<evidence type="ECO:0000256" key="3">
    <source>
        <dbReference type="SAM" id="Phobius"/>
    </source>
</evidence>
<dbReference type="EMBL" id="WOFE01000002">
    <property type="protein sequence ID" value="MBM5571363.1"/>
    <property type="molecule type" value="Genomic_DNA"/>
</dbReference>
<dbReference type="PANTHER" id="PTHR45138">
    <property type="entry name" value="REGULATORY COMPONENTS OF SENSORY TRANSDUCTION SYSTEM"/>
    <property type="match status" value="1"/>
</dbReference>
<accession>A0ABS2CB34</accession>
<dbReference type="SMART" id="SM00267">
    <property type="entry name" value="GGDEF"/>
    <property type="match status" value="1"/>
</dbReference>
<dbReference type="Pfam" id="PF13426">
    <property type="entry name" value="PAS_9"/>
    <property type="match status" value="1"/>
</dbReference>
<protein>
    <recommendedName>
        <fullName evidence="1">diguanylate cyclase</fullName>
        <ecNumber evidence="1">2.7.7.65</ecNumber>
    </recommendedName>
</protein>
<evidence type="ECO:0000256" key="1">
    <source>
        <dbReference type="ARBA" id="ARBA00012528"/>
    </source>
</evidence>
<dbReference type="Pfam" id="PF00990">
    <property type="entry name" value="GGDEF"/>
    <property type="match status" value="1"/>
</dbReference>
<dbReference type="RefSeq" id="WP_203570682.1">
    <property type="nucleotide sequence ID" value="NZ_WOFE01000002.1"/>
</dbReference>
<dbReference type="Gene3D" id="3.30.70.270">
    <property type="match status" value="1"/>
</dbReference>
<keyword evidence="6" id="KW-1185">Reference proteome</keyword>
<dbReference type="InterPro" id="IPR043128">
    <property type="entry name" value="Rev_trsase/Diguanyl_cyclase"/>
</dbReference>
<reference evidence="5 6" key="1">
    <citation type="submission" date="2019-11" db="EMBL/GenBank/DDBJ databases">
        <title>Novel Deefgea species.</title>
        <authorList>
            <person name="Han J.-H."/>
        </authorList>
    </citation>
    <scope>NUCLEOTIDE SEQUENCE [LARGE SCALE GENOMIC DNA]</scope>
    <source>
        <strain evidence="5 6">LMG 24817</strain>
    </source>
</reference>
<comment type="caution">
    <text evidence="5">The sequence shown here is derived from an EMBL/GenBank/DDBJ whole genome shotgun (WGS) entry which is preliminary data.</text>
</comment>
<dbReference type="CDD" id="cd01949">
    <property type="entry name" value="GGDEF"/>
    <property type="match status" value="1"/>
</dbReference>
<dbReference type="CDD" id="cd00130">
    <property type="entry name" value="PAS"/>
    <property type="match status" value="1"/>
</dbReference>
<dbReference type="InterPro" id="IPR035965">
    <property type="entry name" value="PAS-like_dom_sf"/>
</dbReference>